<feature type="transmembrane region" description="Helical" evidence="5">
    <location>
        <begin position="12"/>
        <end position="33"/>
    </location>
</feature>
<keyword evidence="5" id="KW-0812">Transmembrane</keyword>
<keyword evidence="8" id="KW-1185">Reference proteome</keyword>
<evidence type="ECO:0000313" key="8">
    <source>
        <dbReference type="Proteomes" id="UP000685013"/>
    </source>
</evidence>
<dbReference type="PANTHER" id="PTHR47973">
    <property type="entry name" value="CYSTEINE-RICH RECEPTOR-LIKE PROTEIN KINASE 3"/>
    <property type="match status" value="1"/>
</dbReference>
<keyword evidence="4" id="KW-0067">ATP-binding</keyword>
<evidence type="ECO:0000259" key="6">
    <source>
        <dbReference type="PROSITE" id="PS50011"/>
    </source>
</evidence>
<evidence type="ECO:0000256" key="5">
    <source>
        <dbReference type="SAM" id="Phobius"/>
    </source>
</evidence>
<evidence type="ECO:0000256" key="2">
    <source>
        <dbReference type="ARBA" id="ARBA00022741"/>
    </source>
</evidence>
<accession>A0AAV6MW00</accession>
<feature type="non-terminal residue" evidence="7">
    <location>
        <position position="1"/>
    </location>
</feature>
<dbReference type="AlphaFoldDB" id="A0AAV6MW00"/>
<feature type="domain" description="Protein kinase" evidence="6">
    <location>
        <begin position="81"/>
        <end position="222"/>
    </location>
</feature>
<evidence type="ECO:0000313" key="7">
    <source>
        <dbReference type="EMBL" id="KAG6587713.1"/>
    </source>
</evidence>
<name>A0AAV6MW00_9ROSI</name>
<gene>
    <name evidence="7" type="ORF">SDJN03_16278</name>
</gene>
<keyword evidence="5" id="KW-0472">Membrane</keyword>
<keyword evidence="5" id="KW-1133">Transmembrane helix</keyword>
<dbReference type="Proteomes" id="UP000685013">
    <property type="component" value="Chromosome 11"/>
</dbReference>
<reference evidence="7 8" key="1">
    <citation type="journal article" date="2021" name="Hortic Res">
        <title>The domestication of Cucurbita argyrosperma as revealed by the genome of its wild relative.</title>
        <authorList>
            <person name="Barrera-Redondo J."/>
            <person name="Sanchez-de la Vega G."/>
            <person name="Aguirre-Liguori J.A."/>
            <person name="Castellanos-Morales G."/>
            <person name="Gutierrez-Guerrero Y.T."/>
            <person name="Aguirre-Dugua X."/>
            <person name="Aguirre-Planter E."/>
            <person name="Tenaillon M.I."/>
            <person name="Lira-Saade R."/>
            <person name="Eguiarte L.E."/>
        </authorList>
    </citation>
    <scope>NUCLEOTIDE SEQUENCE [LARGE SCALE GENOMIC DNA]</scope>
    <source>
        <strain evidence="7">JBR-2021</strain>
    </source>
</reference>
<evidence type="ECO:0000256" key="1">
    <source>
        <dbReference type="ARBA" id="ARBA00022679"/>
    </source>
</evidence>
<proteinExistence type="predicted"/>
<comment type="caution">
    <text evidence="7">The sequence shown here is derived from an EMBL/GenBank/DDBJ whole genome shotgun (WGS) entry which is preliminary data.</text>
</comment>
<keyword evidence="2" id="KW-0547">Nucleotide-binding</keyword>
<organism evidence="7 8">
    <name type="scientific">Cucurbita argyrosperma subsp. sororia</name>
    <dbReference type="NCBI Taxonomy" id="37648"/>
    <lineage>
        <taxon>Eukaryota</taxon>
        <taxon>Viridiplantae</taxon>
        <taxon>Streptophyta</taxon>
        <taxon>Embryophyta</taxon>
        <taxon>Tracheophyta</taxon>
        <taxon>Spermatophyta</taxon>
        <taxon>Magnoliopsida</taxon>
        <taxon>eudicotyledons</taxon>
        <taxon>Gunneridae</taxon>
        <taxon>Pentapetalae</taxon>
        <taxon>rosids</taxon>
        <taxon>fabids</taxon>
        <taxon>Cucurbitales</taxon>
        <taxon>Cucurbitaceae</taxon>
        <taxon>Cucurbiteae</taxon>
        <taxon>Cucurbita</taxon>
    </lineage>
</organism>
<sequence length="222" mass="24971">MKSSSSLLHSPVFFFFLGMLVVLVILLILILIFRKFLKPNTVVKLLRPTGTTQASADLLSENLHSISYFDFHTLKKATKNFDPANLLGLGGFGPVYLGTLEDGRLVAIKKLSLNKSQQGEPEFLSEAWKLYERSALIELVDPKMKDDGYVEKNVVHVIQVALLCLQPHGDLRPAMSEIVAMLTYKFEIIQTPLKPAFLERRPKRNRDLSLTNHADTIPSPLQ</sequence>
<dbReference type="InterPro" id="IPR000719">
    <property type="entry name" value="Prot_kinase_dom"/>
</dbReference>
<dbReference type="GO" id="GO:0004672">
    <property type="term" value="F:protein kinase activity"/>
    <property type="evidence" value="ECO:0007669"/>
    <property type="project" value="InterPro"/>
</dbReference>
<keyword evidence="3 7" id="KW-0418">Kinase</keyword>
<keyword evidence="1" id="KW-0808">Transferase</keyword>
<protein>
    <submittedName>
        <fullName evidence="7">G-type lectin S-receptor-like serine/threonine-protein kinase</fullName>
    </submittedName>
</protein>
<dbReference type="PROSITE" id="PS50011">
    <property type="entry name" value="PROTEIN_KINASE_DOM"/>
    <property type="match status" value="1"/>
</dbReference>
<dbReference type="InterPro" id="IPR052059">
    <property type="entry name" value="CR_Ser/Thr_kinase"/>
</dbReference>
<dbReference type="EMBL" id="JAGKQH010000011">
    <property type="protein sequence ID" value="KAG6587713.1"/>
    <property type="molecule type" value="Genomic_DNA"/>
</dbReference>
<evidence type="ECO:0000256" key="3">
    <source>
        <dbReference type="ARBA" id="ARBA00022777"/>
    </source>
</evidence>
<evidence type="ECO:0000256" key="4">
    <source>
        <dbReference type="ARBA" id="ARBA00022840"/>
    </source>
</evidence>
<dbReference type="GO" id="GO:0005524">
    <property type="term" value="F:ATP binding"/>
    <property type="evidence" value="ECO:0007669"/>
    <property type="project" value="UniProtKB-KW"/>
</dbReference>